<reference evidence="4 5" key="1">
    <citation type="journal article" date="2014" name="Genome Biol. Evol.">
        <title>Comparative genomics and transcriptomics analyses reveal divergent lifestyle features of nematode endoparasitic fungus Hirsutella minnesotensis.</title>
        <authorList>
            <person name="Lai Y."/>
            <person name="Liu K."/>
            <person name="Zhang X."/>
            <person name="Zhang X."/>
            <person name="Li K."/>
            <person name="Wang N."/>
            <person name="Shu C."/>
            <person name="Wu Y."/>
            <person name="Wang C."/>
            <person name="Bushley K.E."/>
            <person name="Xiang M."/>
            <person name="Liu X."/>
        </authorList>
    </citation>
    <scope>NUCLEOTIDE SEQUENCE [LARGE SCALE GENOMIC DNA]</scope>
    <source>
        <strain evidence="4 5">3608</strain>
    </source>
</reference>
<organism evidence="4 5">
    <name type="scientific">Hirsutella minnesotensis 3608</name>
    <dbReference type="NCBI Taxonomy" id="1043627"/>
    <lineage>
        <taxon>Eukaryota</taxon>
        <taxon>Fungi</taxon>
        <taxon>Dikarya</taxon>
        <taxon>Ascomycota</taxon>
        <taxon>Pezizomycotina</taxon>
        <taxon>Sordariomycetes</taxon>
        <taxon>Hypocreomycetidae</taxon>
        <taxon>Hypocreales</taxon>
        <taxon>Ophiocordycipitaceae</taxon>
        <taxon>Hirsutella</taxon>
    </lineage>
</organism>
<feature type="domain" description="CCHC-type" evidence="3">
    <location>
        <begin position="183"/>
        <end position="198"/>
    </location>
</feature>
<evidence type="ECO:0000256" key="1">
    <source>
        <dbReference type="PROSITE-ProRule" id="PRU00047"/>
    </source>
</evidence>
<dbReference type="InterPro" id="IPR005135">
    <property type="entry name" value="Endo/exonuclease/phosphatase"/>
</dbReference>
<dbReference type="SUPFAM" id="SSF56219">
    <property type="entry name" value="DNase I-like"/>
    <property type="match status" value="1"/>
</dbReference>
<feature type="region of interest" description="Disordered" evidence="2">
    <location>
        <begin position="597"/>
        <end position="616"/>
    </location>
</feature>
<protein>
    <recommendedName>
        <fullName evidence="3">CCHC-type domain-containing protein</fullName>
    </recommendedName>
</protein>
<dbReference type="InterPro" id="IPR036691">
    <property type="entry name" value="Endo/exonu/phosph_ase_sf"/>
</dbReference>
<dbReference type="Gene3D" id="4.10.60.10">
    <property type="entry name" value="Zinc finger, CCHC-type"/>
    <property type="match status" value="1"/>
</dbReference>
<dbReference type="InterPro" id="IPR036875">
    <property type="entry name" value="Znf_CCHC_sf"/>
</dbReference>
<gene>
    <name evidence="4" type="ORF">HIM_09140</name>
</gene>
<dbReference type="GO" id="GO:0003824">
    <property type="term" value="F:catalytic activity"/>
    <property type="evidence" value="ECO:0007669"/>
    <property type="project" value="InterPro"/>
</dbReference>
<sequence length="782" mass="88631">MAEPEVAVLADVGAGNKTKRKSDQFARPSRLRLRAMNGQETWRCAAVVRESRNADRVKIVCRNEAELQMVKEAAQKTAVEGSRVMRDQLYPVRVDNANRTAVLDAEGNILPGAMEALSAENRVTIGKISWLSKRESGKAYGSMVVYVTKKSDAERLLEGYYFDLAGESATTYVFEPRTGPIQCFNCQEIGHKAYSCKKQRTCGKCANIGHHHKDCTATEPNDVVQQSLMNDAGLEDFAVLALSEPYARNIDGEVVTSPMGHHNWTKMMPMCARDGLWPIRSMLWIRSDLEAEQVPVQSADLTAAVLRLEGRKVMVVSVYVEGKNDEALTSAMELLRDMIDRFRNGIGRRTDVVLAGDFNRHDILWGGDEVSASRQGEGQPIIDLMDDLGLSGLLPRGTKTWQRLDEESTIDLVLASAELTDEMTSCVIRPTEHGSDHRAIQTTFDIRVPERTFPQRLMLKNAPWIAIATRVEDELRPLPWNVGVQMQADQLMRVVTKVLHDLTPRAQPPPYAKRWWTKDLTRLRRTYTYWRNQARAQRRAGQSRPDLEHRAKEAAKEYHDNLRSQKKTHWDDFVTDESNIWRAFKYVKSGMKMTDDKVPPLKRADGSTTEGKGEQAEELLSTFFPPLPIEPEGERPQREEIAMPDLTLQEVEEKVMATKPWKALGEDGLPAIVWKKLWHVVKHRVWALFDSSLREGMEPHQWRTAKIIPLRKPGKGDYILAKAWRPISLLSTLGKILEAVVAERISYAVETQELLPANHFGARKRRSADQALVLLQEQIYKA</sequence>
<dbReference type="AlphaFoldDB" id="A0A0F7ZGU5"/>
<dbReference type="GO" id="GO:0008270">
    <property type="term" value="F:zinc ion binding"/>
    <property type="evidence" value="ECO:0007669"/>
    <property type="project" value="UniProtKB-KW"/>
</dbReference>
<dbReference type="EMBL" id="KQ030572">
    <property type="protein sequence ID" value="KJZ71501.1"/>
    <property type="molecule type" value="Genomic_DNA"/>
</dbReference>
<proteinExistence type="predicted"/>
<dbReference type="PANTHER" id="PTHR33481:SF1">
    <property type="entry name" value="ENDONUCLEASE_EXONUCLEASE_PHOSPHATASE DOMAIN-CONTAINING PROTEIN-RELATED"/>
    <property type="match status" value="1"/>
</dbReference>
<keyword evidence="5" id="KW-1185">Reference proteome</keyword>
<dbReference type="Pfam" id="PF14529">
    <property type="entry name" value="Exo_endo_phos_2"/>
    <property type="match status" value="1"/>
</dbReference>
<dbReference type="InterPro" id="IPR001878">
    <property type="entry name" value="Znf_CCHC"/>
</dbReference>
<keyword evidence="1" id="KW-0863">Zinc-finger</keyword>
<dbReference type="GO" id="GO:0003676">
    <property type="term" value="F:nucleic acid binding"/>
    <property type="evidence" value="ECO:0007669"/>
    <property type="project" value="InterPro"/>
</dbReference>
<dbReference type="Proteomes" id="UP000054481">
    <property type="component" value="Unassembled WGS sequence"/>
</dbReference>
<dbReference type="OrthoDB" id="4927418at2759"/>
<evidence type="ECO:0000313" key="4">
    <source>
        <dbReference type="EMBL" id="KJZ71501.1"/>
    </source>
</evidence>
<dbReference type="Gene3D" id="3.60.10.10">
    <property type="entry name" value="Endonuclease/exonuclease/phosphatase"/>
    <property type="match status" value="1"/>
</dbReference>
<dbReference type="SUPFAM" id="SSF57756">
    <property type="entry name" value="Retrovirus zinc finger-like domains"/>
    <property type="match status" value="1"/>
</dbReference>
<dbReference type="PANTHER" id="PTHR33481">
    <property type="entry name" value="REVERSE TRANSCRIPTASE"/>
    <property type="match status" value="1"/>
</dbReference>
<name>A0A0F7ZGU5_9HYPO</name>
<evidence type="ECO:0000313" key="5">
    <source>
        <dbReference type="Proteomes" id="UP000054481"/>
    </source>
</evidence>
<evidence type="ECO:0000256" key="2">
    <source>
        <dbReference type="SAM" id="MobiDB-lite"/>
    </source>
</evidence>
<keyword evidence="1" id="KW-0862">Zinc</keyword>
<keyword evidence="1" id="KW-0479">Metal-binding</keyword>
<evidence type="ECO:0000259" key="3">
    <source>
        <dbReference type="PROSITE" id="PS50158"/>
    </source>
</evidence>
<dbReference type="PROSITE" id="PS50158">
    <property type="entry name" value="ZF_CCHC"/>
    <property type="match status" value="1"/>
</dbReference>
<accession>A0A0F7ZGU5</accession>
<feature type="compositionally biased region" description="Basic and acidic residues" evidence="2">
    <location>
        <begin position="597"/>
        <end position="615"/>
    </location>
</feature>
<dbReference type="SMART" id="SM00343">
    <property type="entry name" value="ZnF_C2HC"/>
    <property type="match status" value="2"/>
</dbReference>